<reference evidence="2 3" key="1">
    <citation type="submission" date="2019-03" db="EMBL/GenBank/DDBJ databases">
        <title>Single cell metagenomics reveals metabolic interactions within the superorganism composed of flagellate Streblomastix strix and complex community of Bacteroidetes bacteria on its surface.</title>
        <authorList>
            <person name="Treitli S.C."/>
            <person name="Kolisko M."/>
            <person name="Husnik F."/>
            <person name="Keeling P."/>
            <person name="Hampl V."/>
        </authorList>
    </citation>
    <scope>NUCLEOTIDE SEQUENCE [LARGE SCALE GENOMIC DNA]</scope>
    <source>
        <strain evidence="2">ST1C</strain>
    </source>
</reference>
<feature type="compositionally biased region" description="Polar residues" evidence="1">
    <location>
        <begin position="78"/>
        <end position="98"/>
    </location>
</feature>
<feature type="region of interest" description="Disordered" evidence="1">
    <location>
        <begin position="78"/>
        <end position="107"/>
    </location>
</feature>
<dbReference type="Proteomes" id="UP000324800">
    <property type="component" value="Unassembled WGS sequence"/>
</dbReference>
<organism evidence="2 3">
    <name type="scientific">Streblomastix strix</name>
    <dbReference type="NCBI Taxonomy" id="222440"/>
    <lineage>
        <taxon>Eukaryota</taxon>
        <taxon>Metamonada</taxon>
        <taxon>Preaxostyla</taxon>
        <taxon>Oxymonadida</taxon>
        <taxon>Streblomastigidae</taxon>
        <taxon>Streblomastix</taxon>
    </lineage>
</organism>
<feature type="non-terminal residue" evidence="2">
    <location>
        <position position="135"/>
    </location>
</feature>
<evidence type="ECO:0000313" key="3">
    <source>
        <dbReference type="Proteomes" id="UP000324800"/>
    </source>
</evidence>
<comment type="caution">
    <text evidence="2">The sequence shown here is derived from an EMBL/GenBank/DDBJ whole genome shotgun (WGS) entry which is preliminary data.</text>
</comment>
<sequence length="135" mass="15541">MQNQFGKQEEVLIPGSKMKKKERSLPHGNIFLRVVTAKKGSSYSKSYQKLKDQVRKGLIFSQTTGMVSGKNIFKVQMGQQTTQNIQRDSQDTQQTQNKRIPVHTSPIRTRSIQLKIVEQVKRSRSPKIELEQLDQ</sequence>
<protein>
    <submittedName>
        <fullName evidence="2">Uncharacterized protein</fullName>
    </submittedName>
</protein>
<gene>
    <name evidence="2" type="ORF">EZS28_046743</name>
</gene>
<dbReference type="AlphaFoldDB" id="A0A5J4TJN3"/>
<evidence type="ECO:0000313" key="2">
    <source>
        <dbReference type="EMBL" id="KAA6357731.1"/>
    </source>
</evidence>
<feature type="region of interest" description="Disordered" evidence="1">
    <location>
        <begin position="1"/>
        <end position="21"/>
    </location>
</feature>
<dbReference type="EMBL" id="SNRW01030940">
    <property type="protein sequence ID" value="KAA6357731.1"/>
    <property type="molecule type" value="Genomic_DNA"/>
</dbReference>
<evidence type="ECO:0000256" key="1">
    <source>
        <dbReference type="SAM" id="MobiDB-lite"/>
    </source>
</evidence>
<proteinExistence type="predicted"/>
<accession>A0A5J4TJN3</accession>
<name>A0A5J4TJN3_9EUKA</name>